<comment type="catalytic activity">
    <reaction evidence="6 7">
        <text>O-phospho-L-tyrosyl-[protein] + H2O = L-tyrosyl-[protein] + phosphate</text>
        <dbReference type="Rhea" id="RHEA:10684"/>
        <dbReference type="Rhea" id="RHEA-COMP:10136"/>
        <dbReference type="Rhea" id="RHEA-COMP:20101"/>
        <dbReference type="ChEBI" id="CHEBI:15377"/>
        <dbReference type="ChEBI" id="CHEBI:43474"/>
        <dbReference type="ChEBI" id="CHEBI:46858"/>
        <dbReference type="ChEBI" id="CHEBI:61978"/>
        <dbReference type="EC" id="3.1.3.48"/>
    </reaction>
</comment>
<dbReference type="EnsemblMetazoa" id="XM_038198298.1">
    <property type="protein sequence ID" value="XP_038054226.1"/>
    <property type="gene ID" value="LOC119726562"/>
</dbReference>
<dbReference type="Proteomes" id="UP000887568">
    <property type="component" value="Unplaced"/>
</dbReference>
<dbReference type="InterPro" id="IPR036873">
    <property type="entry name" value="Rhodanese-like_dom_sf"/>
</dbReference>
<evidence type="ECO:0000256" key="5">
    <source>
        <dbReference type="ARBA" id="ARBA00022912"/>
    </source>
</evidence>
<feature type="region of interest" description="Disordered" evidence="9">
    <location>
        <begin position="398"/>
        <end position="431"/>
    </location>
</feature>
<dbReference type="GO" id="GO:0004722">
    <property type="term" value="F:protein serine/threonine phosphatase activity"/>
    <property type="evidence" value="ECO:0007669"/>
    <property type="project" value="UniProtKB-EC"/>
</dbReference>
<dbReference type="RefSeq" id="XP_038054226.1">
    <property type="nucleotide sequence ID" value="XM_038198298.1"/>
</dbReference>
<dbReference type="GO" id="GO:0005829">
    <property type="term" value="C:cytosol"/>
    <property type="evidence" value="ECO:0007669"/>
    <property type="project" value="TreeGrafter"/>
</dbReference>
<dbReference type="PIRSF" id="PIRSF000939">
    <property type="entry name" value="MAPK_Ptase"/>
    <property type="match status" value="1"/>
</dbReference>
<comment type="subcellular location">
    <subcellularLocation>
        <location evidence="1">Cytoplasm</location>
    </subcellularLocation>
</comment>
<dbReference type="InterPro" id="IPR008343">
    <property type="entry name" value="MKP"/>
</dbReference>
<dbReference type="PANTHER" id="PTHR10159">
    <property type="entry name" value="DUAL SPECIFICITY PROTEIN PHOSPHATASE"/>
    <property type="match status" value="1"/>
</dbReference>
<keyword evidence="3" id="KW-0963">Cytoplasm</keyword>
<evidence type="ECO:0000256" key="2">
    <source>
        <dbReference type="ARBA" id="ARBA00008601"/>
    </source>
</evidence>
<proteinExistence type="inferred from homology"/>
<dbReference type="SUPFAM" id="SSF52799">
    <property type="entry name" value="(Phosphotyrosine protein) phosphatases II"/>
    <property type="match status" value="1"/>
</dbReference>
<evidence type="ECO:0000256" key="3">
    <source>
        <dbReference type="ARBA" id="ARBA00022490"/>
    </source>
</evidence>
<dbReference type="FunFam" id="3.90.190.10:FF:000011">
    <property type="entry name" value="Dual specificity phosphatase 6"/>
    <property type="match status" value="1"/>
</dbReference>
<evidence type="ECO:0000256" key="4">
    <source>
        <dbReference type="ARBA" id="ARBA00022801"/>
    </source>
</evidence>
<protein>
    <recommendedName>
        <fullName evidence="7">Dual specificity protein phosphatase</fullName>
        <ecNumber evidence="7">3.1.3.16</ecNumber>
        <ecNumber evidence="7">3.1.3.48</ecNumber>
    </recommendedName>
</protein>
<sequence length="431" mass="48365">MCTTWPHAQQPSQGFLSHSFRTPVPSPHRANNHILVPSMPEQSDVFFRDMMALATSPECLGKQLLEGGEVMILDYRPNSSYTRSHVEGAWNLSVPGLLLRRLKRGKVAFKSLIHGDEGKEVFARKSRSVPVVLYDEGSTDVNANSDSPFVLLLKKLQEEGCRASYLKGGFNRFKEQYPTLCVNQQDDNSDSDSGCINDLGFDKLKIDTCRETDSETPLDNRYPVEILPHLFLGSKQDSENLELLHKLGIKCILNVTPNIPNCFESNGLKYMQIPIPDHWSQNLAKFFPEAIEFIDEARRVNEGILVHCLAGVSRSVTVTVAYLMQKLCMTLNDAYDFVKKRKNNISPNFNFMGQLLEFEQQLRDSPCRGGDCSCAKEGRRLCMSPDPVLQSLIPQTALSSSSSTSTSSASSWEQTPETSSRRMEFNFTVDS</sequence>
<name>A0A913ZT19_PATMI</name>
<dbReference type="SUPFAM" id="SSF52821">
    <property type="entry name" value="Rhodanese/Cell cycle control phosphatase"/>
    <property type="match status" value="1"/>
</dbReference>
<dbReference type="GeneID" id="119726562"/>
<dbReference type="InterPro" id="IPR020422">
    <property type="entry name" value="TYR_PHOSPHATASE_DUAL_dom"/>
</dbReference>
<dbReference type="GO" id="GO:0008330">
    <property type="term" value="F:protein tyrosine/threonine phosphatase activity"/>
    <property type="evidence" value="ECO:0007669"/>
    <property type="project" value="TreeGrafter"/>
</dbReference>
<dbReference type="PROSITE" id="PS50056">
    <property type="entry name" value="TYR_PHOSPHATASE_2"/>
    <property type="match status" value="1"/>
</dbReference>
<keyword evidence="14" id="KW-1185">Reference proteome</keyword>
<dbReference type="InterPro" id="IPR000387">
    <property type="entry name" value="Tyr_Pase_dom"/>
</dbReference>
<comment type="catalytic activity">
    <reaction evidence="7">
        <text>O-phospho-L-threonyl-[protein] + H2O = L-threonyl-[protein] + phosphate</text>
        <dbReference type="Rhea" id="RHEA:47004"/>
        <dbReference type="Rhea" id="RHEA-COMP:11060"/>
        <dbReference type="Rhea" id="RHEA-COMP:11605"/>
        <dbReference type="ChEBI" id="CHEBI:15377"/>
        <dbReference type="ChEBI" id="CHEBI:30013"/>
        <dbReference type="ChEBI" id="CHEBI:43474"/>
        <dbReference type="ChEBI" id="CHEBI:61977"/>
        <dbReference type="EC" id="3.1.3.16"/>
    </reaction>
</comment>
<keyword evidence="4 7" id="KW-0378">Hydrolase</keyword>
<dbReference type="PRINTS" id="PR01764">
    <property type="entry name" value="MAPKPHPHTASE"/>
</dbReference>
<evidence type="ECO:0000256" key="7">
    <source>
        <dbReference type="PIRNR" id="PIRNR000939"/>
    </source>
</evidence>
<evidence type="ECO:0000256" key="6">
    <source>
        <dbReference type="ARBA" id="ARBA00051722"/>
    </source>
</evidence>
<dbReference type="Gene3D" id="3.40.250.10">
    <property type="entry name" value="Rhodanese-like domain"/>
    <property type="match status" value="1"/>
</dbReference>
<feature type="domain" description="Rhodanese" evidence="12">
    <location>
        <begin position="66"/>
        <end position="182"/>
    </location>
</feature>
<dbReference type="GO" id="GO:0033550">
    <property type="term" value="F:MAP kinase tyrosine phosphatase activity"/>
    <property type="evidence" value="ECO:0007669"/>
    <property type="project" value="TreeGrafter"/>
</dbReference>
<dbReference type="EC" id="3.1.3.16" evidence="7"/>
<dbReference type="GO" id="GO:0043409">
    <property type="term" value="P:negative regulation of MAPK cascade"/>
    <property type="evidence" value="ECO:0007669"/>
    <property type="project" value="TreeGrafter"/>
</dbReference>
<organism evidence="13 14">
    <name type="scientific">Patiria miniata</name>
    <name type="common">Bat star</name>
    <name type="synonym">Asterina miniata</name>
    <dbReference type="NCBI Taxonomy" id="46514"/>
    <lineage>
        <taxon>Eukaryota</taxon>
        <taxon>Metazoa</taxon>
        <taxon>Echinodermata</taxon>
        <taxon>Eleutherozoa</taxon>
        <taxon>Asterozoa</taxon>
        <taxon>Asteroidea</taxon>
        <taxon>Valvatacea</taxon>
        <taxon>Valvatida</taxon>
        <taxon>Asterinidae</taxon>
        <taxon>Patiria</taxon>
    </lineage>
</organism>
<dbReference type="Pfam" id="PF00782">
    <property type="entry name" value="DSPc"/>
    <property type="match status" value="1"/>
</dbReference>
<evidence type="ECO:0000313" key="14">
    <source>
        <dbReference type="Proteomes" id="UP000887568"/>
    </source>
</evidence>
<evidence type="ECO:0000256" key="8">
    <source>
        <dbReference type="PIRSR" id="PIRSR000939-1"/>
    </source>
</evidence>
<reference evidence="13" key="1">
    <citation type="submission" date="2022-11" db="UniProtKB">
        <authorList>
            <consortium name="EnsemblMetazoa"/>
        </authorList>
    </citation>
    <scope>IDENTIFICATION</scope>
</reference>
<evidence type="ECO:0000313" key="13">
    <source>
        <dbReference type="EnsemblMetazoa" id="XP_038054226.1"/>
    </source>
</evidence>
<dbReference type="PROSITE" id="PS50054">
    <property type="entry name" value="TYR_PHOSPHATASE_DUAL"/>
    <property type="match status" value="1"/>
</dbReference>
<evidence type="ECO:0000256" key="9">
    <source>
        <dbReference type="SAM" id="MobiDB-lite"/>
    </source>
</evidence>
<dbReference type="InterPro" id="IPR029021">
    <property type="entry name" value="Prot-tyrosine_phosphatase-like"/>
</dbReference>
<dbReference type="PANTHER" id="PTHR10159:SF519">
    <property type="entry name" value="DUAL SPECIFICITY PROTEIN PHOSPHATASE MPK3"/>
    <property type="match status" value="1"/>
</dbReference>
<evidence type="ECO:0000259" key="10">
    <source>
        <dbReference type="PROSITE" id="PS50054"/>
    </source>
</evidence>
<accession>A0A913ZT19</accession>
<feature type="active site" description="Phosphocysteine intermediate" evidence="8">
    <location>
        <position position="308"/>
    </location>
</feature>
<feature type="compositionally biased region" description="Low complexity" evidence="9">
    <location>
        <begin position="399"/>
        <end position="411"/>
    </location>
</feature>
<dbReference type="InterPro" id="IPR001763">
    <property type="entry name" value="Rhodanese-like_dom"/>
</dbReference>
<dbReference type="SMART" id="SM00195">
    <property type="entry name" value="DSPc"/>
    <property type="match status" value="1"/>
</dbReference>
<feature type="domain" description="Tyrosine specific protein phosphatases" evidence="11">
    <location>
        <begin position="285"/>
        <end position="345"/>
    </location>
</feature>
<dbReference type="PROSITE" id="PS50206">
    <property type="entry name" value="RHODANESE_3"/>
    <property type="match status" value="1"/>
</dbReference>
<evidence type="ECO:0000259" key="11">
    <source>
        <dbReference type="PROSITE" id="PS50056"/>
    </source>
</evidence>
<dbReference type="InterPro" id="IPR000340">
    <property type="entry name" value="Dual-sp_phosphatase_cat-dom"/>
</dbReference>
<dbReference type="CDD" id="cd01446">
    <property type="entry name" value="DSP_MapKP"/>
    <property type="match status" value="1"/>
</dbReference>
<dbReference type="AlphaFoldDB" id="A0A913ZT19"/>
<evidence type="ECO:0000256" key="1">
    <source>
        <dbReference type="ARBA" id="ARBA00004496"/>
    </source>
</evidence>
<dbReference type="Gene3D" id="3.90.190.10">
    <property type="entry name" value="Protein tyrosine phosphatase superfamily"/>
    <property type="match status" value="1"/>
</dbReference>
<dbReference type="EC" id="3.1.3.48" evidence="7"/>
<dbReference type="Pfam" id="PF00581">
    <property type="entry name" value="Rhodanese"/>
    <property type="match status" value="1"/>
</dbReference>
<evidence type="ECO:0000259" key="12">
    <source>
        <dbReference type="PROSITE" id="PS50206"/>
    </source>
</evidence>
<dbReference type="SMART" id="SM00450">
    <property type="entry name" value="RHOD"/>
    <property type="match status" value="1"/>
</dbReference>
<feature type="domain" description="Tyrosine-protein phosphatase" evidence="10">
    <location>
        <begin position="222"/>
        <end position="364"/>
    </location>
</feature>
<comment type="similarity">
    <text evidence="2 7">Belongs to the protein-tyrosine phosphatase family. Non-receptor class dual specificity subfamily.</text>
</comment>
<keyword evidence="5 7" id="KW-0904">Protein phosphatase</keyword>
<dbReference type="GO" id="GO:0017017">
    <property type="term" value="F:MAP kinase tyrosine/serine/threonine phosphatase activity"/>
    <property type="evidence" value="ECO:0007669"/>
    <property type="project" value="InterPro"/>
</dbReference>
<dbReference type="OrthoDB" id="165342at2759"/>
<dbReference type="OMA" id="YIVNVTP"/>
<dbReference type="CDD" id="cd14566">
    <property type="entry name" value="DSP_MKP_classII"/>
    <property type="match status" value="1"/>
</dbReference>